<sequence length="121" mass="14200">MKIQELIDTTLSKLPKIEIADSEFSYEVTTSNRHGRVYLNKNTCIVEKSKLEETHCQQILSLIELHRDMQCCVRVMPEISKSEDPGAYNYGLTWYTRLQFKKACKCPNCGYIIYKEDIWIK</sequence>
<name>A0A6M3XG90_9ZZZZ</name>
<proteinExistence type="predicted"/>
<gene>
    <name evidence="1" type="ORF">TM448B00871_0009</name>
</gene>
<protein>
    <submittedName>
        <fullName evidence="1">Uncharacterized protein</fullName>
    </submittedName>
</protein>
<accession>A0A6M3XG90</accession>
<evidence type="ECO:0000313" key="1">
    <source>
        <dbReference type="EMBL" id="QJH96920.1"/>
    </source>
</evidence>
<organism evidence="1">
    <name type="scientific">viral metagenome</name>
    <dbReference type="NCBI Taxonomy" id="1070528"/>
    <lineage>
        <taxon>unclassified sequences</taxon>
        <taxon>metagenomes</taxon>
        <taxon>organismal metagenomes</taxon>
    </lineage>
</organism>
<dbReference type="EMBL" id="MT144667">
    <property type="protein sequence ID" value="QJH96920.1"/>
    <property type="molecule type" value="Genomic_DNA"/>
</dbReference>
<reference evidence="1" key="1">
    <citation type="submission" date="2020-03" db="EMBL/GenBank/DDBJ databases">
        <title>The deep terrestrial virosphere.</title>
        <authorList>
            <person name="Holmfeldt K."/>
            <person name="Nilsson E."/>
            <person name="Simone D."/>
            <person name="Lopez-Fernandez M."/>
            <person name="Wu X."/>
            <person name="de Brujin I."/>
            <person name="Lundin D."/>
            <person name="Andersson A."/>
            <person name="Bertilsson S."/>
            <person name="Dopson M."/>
        </authorList>
    </citation>
    <scope>NUCLEOTIDE SEQUENCE</scope>
    <source>
        <strain evidence="1">TM448B00871</strain>
    </source>
</reference>
<dbReference type="AlphaFoldDB" id="A0A6M3XG90"/>